<dbReference type="AlphaFoldDB" id="A0AA88AN65"/>
<comment type="caution">
    <text evidence="2">The sequence shown here is derived from an EMBL/GenBank/DDBJ whole genome shotgun (WGS) entry which is preliminary data.</text>
</comment>
<dbReference type="PANTHER" id="PTHR32487">
    <property type="entry name" value="3-OXO-DELTA(4,5)-STEROID 5-BETA-REDUCTASE"/>
    <property type="match status" value="1"/>
</dbReference>
<evidence type="ECO:0000313" key="2">
    <source>
        <dbReference type="EMBL" id="GMN55215.1"/>
    </source>
</evidence>
<dbReference type="InterPro" id="IPR036291">
    <property type="entry name" value="NAD(P)-bd_dom_sf"/>
</dbReference>
<dbReference type="Proteomes" id="UP001187192">
    <property type="component" value="Unassembled WGS sequence"/>
</dbReference>
<organism evidence="2 3">
    <name type="scientific">Ficus carica</name>
    <name type="common">Common fig</name>
    <dbReference type="NCBI Taxonomy" id="3494"/>
    <lineage>
        <taxon>Eukaryota</taxon>
        <taxon>Viridiplantae</taxon>
        <taxon>Streptophyta</taxon>
        <taxon>Embryophyta</taxon>
        <taxon>Tracheophyta</taxon>
        <taxon>Spermatophyta</taxon>
        <taxon>Magnoliopsida</taxon>
        <taxon>eudicotyledons</taxon>
        <taxon>Gunneridae</taxon>
        <taxon>Pentapetalae</taxon>
        <taxon>rosids</taxon>
        <taxon>fabids</taxon>
        <taxon>Rosales</taxon>
        <taxon>Moraceae</taxon>
        <taxon>Ficeae</taxon>
        <taxon>Ficus</taxon>
    </lineage>
</organism>
<proteinExistence type="predicted"/>
<dbReference type="GO" id="GO:0006629">
    <property type="term" value="P:lipid metabolic process"/>
    <property type="evidence" value="ECO:0007669"/>
    <property type="project" value="UniProtKB-ARBA"/>
</dbReference>
<dbReference type="InterPro" id="IPR055222">
    <property type="entry name" value="PRISE-like_Rossmann-fold"/>
</dbReference>
<evidence type="ECO:0000259" key="1">
    <source>
        <dbReference type="Pfam" id="PF22917"/>
    </source>
</evidence>
<dbReference type="Gene3D" id="3.40.50.720">
    <property type="entry name" value="NAD(P)-binding Rossmann-like Domain"/>
    <property type="match status" value="1"/>
</dbReference>
<dbReference type="Pfam" id="PF22917">
    <property type="entry name" value="PRISE"/>
    <property type="match status" value="1"/>
</dbReference>
<sequence>MQKESPPSPSPHSAVALVVGVTGMAGLSLAQALKSPTSLGGPWKVYGAALRPKPSWFPADAVDSYITFDATRVDDTRQHLSAIAGEVTHVFWVAIQVRDSEEANVTVNTTMLENVLNVLKSDPGSPLAHINLQTGTQHYMGPFNDPAHSAQLIPHDPPFSEDLARLPYPNFYYALEDLVASHAPSVTYSVHRPSIILGASSRSVYNALLTAAAYAAICRHEGLRFRFPGTRYTWEHFCDSSDARVIAEQHIWAAVTDRAKNQAFNCSNGDVFMWKSMWKVLSQVFDVEFVPFDEKNEFDLVEMMKDKGKVWDEIVEKHGLYKTKLEEITCFAALQNVLHFDFQHVCSMNKSRDYGFFGHVDTFKSIGFWVERLREKKIIP</sequence>
<dbReference type="PANTHER" id="PTHR32487:SF13">
    <property type="entry name" value="LOW QUALITY PROTEIN: IRIDOID SYNTHASE-LIKE"/>
    <property type="match status" value="1"/>
</dbReference>
<dbReference type="GO" id="GO:0016627">
    <property type="term" value="F:oxidoreductase activity, acting on the CH-CH group of donors"/>
    <property type="evidence" value="ECO:0007669"/>
    <property type="project" value="UniProtKB-ARBA"/>
</dbReference>
<keyword evidence="3" id="KW-1185">Reference proteome</keyword>
<name>A0AA88AN65_FICCA</name>
<protein>
    <recommendedName>
        <fullName evidence="1">PRISE-like Rossmann-fold domain-containing protein</fullName>
    </recommendedName>
</protein>
<reference evidence="2" key="1">
    <citation type="submission" date="2023-07" db="EMBL/GenBank/DDBJ databases">
        <title>draft genome sequence of fig (Ficus carica).</title>
        <authorList>
            <person name="Takahashi T."/>
            <person name="Nishimura K."/>
        </authorList>
    </citation>
    <scope>NUCLEOTIDE SEQUENCE</scope>
</reference>
<accession>A0AA88AN65</accession>
<dbReference type="EMBL" id="BTGU01000055">
    <property type="protein sequence ID" value="GMN55215.1"/>
    <property type="molecule type" value="Genomic_DNA"/>
</dbReference>
<dbReference type="SUPFAM" id="SSF51735">
    <property type="entry name" value="NAD(P)-binding Rossmann-fold domains"/>
    <property type="match status" value="1"/>
</dbReference>
<gene>
    <name evidence="2" type="ORF">TIFTF001_024341</name>
</gene>
<feature type="domain" description="PRISE-like Rossmann-fold" evidence="1">
    <location>
        <begin position="85"/>
        <end position="380"/>
    </location>
</feature>
<evidence type="ECO:0000313" key="3">
    <source>
        <dbReference type="Proteomes" id="UP001187192"/>
    </source>
</evidence>
<dbReference type="CDD" id="cd08948">
    <property type="entry name" value="5beta-POR_like_SDR_a"/>
    <property type="match status" value="1"/>
</dbReference>